<keyword evidence="7" id="KW-0472">Membrane</keyword>
<evidence type="ECO:0000256" key="2">
    <source>
        <dbReference type="ARBA" id="ARBA00005179"/>
    </source>
</evidence>
<dbReference type="PANTHER" id="PTHR31595">
    <property type="entry name" value="LONG-CHAIN-ALCOHOL O-FATTY-ACYLTRANSFERASE 3-RELATED"/>
    <property type="match status" value="1"/>
</dbReference>
<evidence type="ECO:0000256" key="6">
    <source>
        <dbReference type="ARBA" id="ARBA00022989"/>
    </source>
</evidence>
<protein>
    <recommendedName>
        <fullName evidence="8">Wax synthase domain-containing protein</fullName>
    </recommendedName>
</protein>
<organism evidence="9">
    <name type="scientific">Hemiselmis andersenii</name>
    <name type="common">Cryptophyte alga</name>
    <dbReference type="NCBI Taxonomy" id="464988"/>
    <lineage>
        <taxon>Eukaryota</taxon>
        <taxon>Cryptophyceae</taxon>
        <taxon>Cryptomonadales</taxon>
        <taxon>Hemiselmidaceae</taxon>
        <taxon>Hemiselmis</taxon>
    </lineage>
</organism>
<comment type="subcellular location">
    <subcellularLocation>
        <location evidence="1">Membrane</location>
        <topology evidence="1">Multi-pass membrane protein</topology>
    </subcellularLocation>
</comment>
<dbReference type="Pfam" id="PF13813">
    <property type="entry name" value="MBOAT_2"/>
    <property type="match status" value="1"/>
</dbReference>
<dbReference type="AlphaFoldDB" id="A0A6U4MNH8"/>
<keyword evidence="4" id="KW-0808">Transferase</keyword>
<evidence type="ECO:0000313" key="9">
    <source>
        <dbReference type="EMBL" id="CAD8947502.1"/>
    </source>
</evidence>
<evidence type="ECO:0000256" key="3">
    <source>
        <dbReference type="ARBA" id="ARBA00007282"/>
    </source>
</evidence>
<evidence type="ECO:0000256" key="7">
    <source>
        <dbReference type="ARBA" id="ARBA00023136"/>
    </source>
</evidence>
<dbReference type="PANTHER" id="PTHR31595:SF57">
    <property type="entry name" value="OS04G0481900 PROTEIN"/>
    <property type="match status" value="1"/>
</dbReference>
<dbReference type="EMBL" id="HBFX01003260">
    <property type="protein sequence ID" value="CAD8947502.1"/>
    <property type="molecule type" value="Transcribed_RNA"/>
</dbReference>
<dbReference type="InterPro" id="IPR044851">
    <property type="entry name" value="Wax_synthase"/>
</dbReference>
<name>A0A6U4MNH8_HEMAN</name>
<dbReference type="GO" id="GO:0006629">
    <property type="term" value="P:lipid metabolic process"/>
    <property type="evidence" value="ECO:0007669"/>
    <property type="project" value="InterPro"/>
</dbReference>
<comment type="similarity">
    <text evidence="3">Belongs to the wax synthase family.</text>
</comment>
<feature type="domain" description="Wax synthase" evidence="8">
    <location>
        <begin position="200"/>
        <end position="274"/>
    </location>
</feature>
<keyword evidence="6" id="KW-1133">Transmembrane helix</keyword>
<dbReference type="GO" id="GO:0008374">
    <property type="term" value="F:O-acyltransferase activity"/>
    <property type="evidence" value="ECO:0007669"/>
    <property type="project" value="InterPro"/>
</dbReference>
<sequence length="349" mass="38103">MLLSGGQPPPWALPVACVGTIPAFWLTQRLTASKVWRGAVAAGWMGMCLSLPTYLPPRTQETMMSSVFAFIVPLKGFQMLLSPPENLPKAALPSVWAWLKQFAFNAFPVSEVPPGKRPPLSKIATSTITTVIAAALKYYAHPIMYQVMYTLATRDVKPVAPLTILFTLETMRGTWSQDLQCAAVQVLSGGRYALQPFNDWVILSTSVGEIWGTRYNKLISSLLRDTVYGPCKRAGLSGSSSLLASFAMSGVLHMYVARVVFQKGEGQTMSFFLLHAAAILGERSLSNRFPKIAAKVPAIVKAALVTCFMWASLPLYGGLFVEAMPKMLIEPTFKADWADAASAWVTSRL</sequence>
<keyword evidence="5" id="KW-0812">Transmembrane</keyword>
<reference evidence="9" key="1">
    <citation type="submission" date="2021-01" db="EMBL/GenBank/DDBJ databases">
        <authorList>
            <person name="Corre E."/>
            <person name="Pelletier E."/>
            <person name="Niang G."/>
            <person name="Scheremetjew M."/>
            <person name="Finn R."/>
            <person name="Kale V."/>
            <person name="Holt S."/>
            <person name="Cochrane G."/>
            <person name="Meng A."/>
            <person name="Brown T."/>
            <person name="Cohen L."/>
        </authorList>
    </citation>
    <scope>NUCLEOTIDE SEQUENCE</scope>
    <source>
        <strain evidence="9">CCMP644</strain>
    </source>
</reference>
<dbReference type="InterPro" id="IPR032805">
    <property type="entry name" value="Wax_synthase_dom"/>
</dbReference>
<accession>A0A6U4MNH8</accession>
<evidence type="ECO:0000256" key="4">
    <source>
        <dbReference type="ARBA" id="ARBA00022679"/>
    </source>
</evidence>
<proteinExistence type="inferred from homology"/>
<evidence type="ECO:0000256" key="1">
    <source>
        <dbReference type="ARBA" id="ARBA00004141"/>
    </source>
</evidence>
<evidence type="ECO:0000259" key="8">
    <source>
        <dbReference type="Pfam" id="PF13813"/>
    </source>
</evidence>
<evidence type="ECO:0000256" key="5">
    <source>
        <dbReference type="ARBA" id="ARBA00022692"/>
    </source>
</evidence>
<gene>
    <name evidence="9" type="ORF">HAND00432_LOCUS2020</name>
</gene>
<comment type="pathway">
    <text evidence="2">Secondary metabolite biosynthesis.</text>
</comment>
<dbReference type="GO" id="GO:0016020">
    <property type="term" value="C:membrane"/>
    <property type="evidence" value="ECO:0007669"/>
    <property type="project" value="UniProtKB-SubCell"/>
</dbReference>